<proteinExistence type="predicted"/>
<gene>
    <name evidence="1" type="ORF">KME65_16330</name>
</gene>
<evidence type="ECO:0008006" key="3">
    <source>
        <dbReference type="Google" id="ProtNLM"/>
    </source>
</evidence>
<protein>
    <recommendedName>
        <fullName evidence="3">Dicarboxylate transport domain-containing protein</fullName>
    </recommendedName>
</protein>
<dbReference type="Proteomes" id="UP000770889">
    <property type="component" value="Unassembled WGS sequence"/>
</dbReference>
<comment type="caution">
    <text evidence="1">The sequence shown here is derived from an EMBL/GenBank/DDBJ whole genome shotgun (WGS) entry which is preliminary data.</text>
</comment>
<evidence type="ECO:0000313" key="1">
    <source>
        <dbReference type="EMBL" id="MBT2990524.1"/>
    </source>
</evidence>
<dbReference type="EMBL" id="JAHHGM010000017">
    <property type="protein sequence ID" value="MBT2990524.1"/>
    <property type="molecule type" value="Genomic_DNA"/>
</dbReference>
<dbReference type="AlphaFoldDB" id="A0A944MAX0"/>
<evidence type="ECO:0000313" key="2">
    <source>
        <dbReference type="Proteomes" id="UP000770889"/>
    </source>
</evidence>
<reference evidence="1 2" key="1">
    <citation type="submission" date="2021-05" db="EMBL/GenBank/DDBJ databases">
        <title>Genetic and Functional Diversity in Clade A Lucinid endosymbionts from the Bahamas.</title>
        <authorList>
            <person name="Giani N.M."/>
            <person name="Engel A.S."/>
            <person name="Campbell B.J."/>
        </authorList>
    </citation>
    <scope>NUCLEOTIDE SEQUENCE [LARGE SCALE GENOMIC DNA]</scope>
    <source>
        <strain evidence="1">LUC16012Gg_MoonRockCtena</strain>
    </source>
</reference>
<sequence length="685" mass="75701">MAKDHLLNSGFALLVLLISMPLHVAAELHMGLSLDRLSASAWSMENVRIDLKLINADRLSIRLTADSLDHQALPGTLNGIRLDCPVERHQQYYRCDEGRLNIADTPYGPQALDASGTFFDSEHLSIDIQGIKVANGKLNVELELIEGRWDVALYADRIRLESLPKRLTAAWLPEGSDFSGAVKLSAKASGFMSQAEALDISLQVTNFAYADVEGLRVAEEGEFRLQLNADQKDSGWSGKTRLSLSKGQFYADPIFVEVLDEPLLLELRGHWRPGANRVRIVESRLVLPTVMESQGQAEIDTSSGELVEAELRIHSNDLGALYGVILQPMLIGSMVDEVEASGVVDTEVSIKKGELQRLHVSLEDVNIDDRRGLFALYGLSGGLAWNQEDHSKRSEITIEGGQLYRIDFGKLGIRVHAQRGEVRLEEPIALPLMQGTMYIDHLSAEGLLGDLPQWTTSAQFSDISLRALAEAFDWPPMEGTLQGMIPRVHYQQQRLELDGELVVDVFGGTISVGELVIEDPLGRVPELFADLQLSGLDLTQITQTFSFGHITGGLEGEIAGLHLASWEPIAFKARFNTPEQDRIPHRISQRAVDNLTALGNGVGSGLSTTFLGIFKEFRYNRIELQAELNGNVAELDGMPRADGGYYIVKGSGLPRIDVIARNRQVAWKTLLERLKSIRVEGMEMR</sequence>
<name>A0A944MAX0_9GAMM</name>
<organism evidence="1 2">
    <name type="scientific">Candidatus Thiodiazotropha taylori</name>
    <dbReference type="NCBI Taxonomy" id="2792791"/>
    <lineage>
        <taxon>Bacteria</taxon>
        <taxon>Pseudomonadati</taxon>
        <taxon>Pseudomonadota</taxon>
        <taxon>Gammaproteobacteria</taxon>
        <taxon>Chromatiales</taxon>
        <taxon>Sedimenticolaceae</taxon>
        <taxon>Candidatus Thiodiazotropha</taxon>
    </lineage>
</organism>
<accession>A0A944MAX0</accession>